<evidence type="ECO:0000256" key="6">
    <source>
        <dbReference type="ARBA" id="ARBA00022723"/>
    </source>
</evidence>
<dbReference type="PANTHER" id="PTHR33693:SF1">
    <property type="entry name" value="TYPE-4 URACIL-DNA GLYCOSYLASE"/>
    <property type="match status" value="1"/>
</dbReference>
<proteinExistence type="inferred from homology"/>
<dbReference type="SMART" id="SM00987">
    <property type="entry name" value="UreE_C"/>
    <property type="match status" value="1"/>
</dbReference>
<evidence type="ECO:0000256" key="7">
    <source>
        <dbReference type="ARBA" id="ARBA00022763"/>
    </source>
</evidence>
<keyword evidence="7" id="KW-0227">DNA damage</keyword>
<dbReference type="GO" id="GO:0046872">
    <property type="term" value="F:metal ion binding"/>
    <property type="evidence" value="ECO:0007669"/>
    <property type="project" value="UniProtKB-KW"/>
</dbReference>
<dbReference type="InterPro" id="IPR005273">
    <property type="entry name" value="Ura-DNA_glyco_family4"/>
</dbReference>
<evidence type="ECO:0000256" key="10">
    <source>
        <dbReference type="ARBA" id="ARBA00023014"/>
    </source>
</evidence>
<dbReference type="SMART" id="SM00986">
    <property type="entry name" value="UDG"/>
    <property type="match status" value="1"/>
</dbReference>
<comment type="similarity">
    <text evidence="2">Belongs to the uracil-DNA glycosylase (UDG) superfamily. Type 4 (UDGa) family.</text>
</comment>
<evidence type="ECO:0000313" key="14">
    <source>
        <dbReference type="Proteomes" id="UP000594468"/>
    </source>
</evidence>
<dbReference type="GO" id="GO:0051539">
    <property type="term" value="F:4 iron, 4 sulfur cluster binding"/>
    <property type="evidence" value="ECO:0007669"/>
    <property type="project" value="UniProtKB-KW"/>
</dbReference>
<gene>
    <name evidence="13" type="ORF">G4Y79_09750</name>
</gene>
<keyword evidence="11" id="KW-0234">DNA repair</keyword>
<organism evidence="13 14">
    <name type="scientific">Phototrophicus methaneseepsis</name>
    <dbReference type="NCBI Taxonomy" id="2710758"/>
    <lineage>
        <taxon>Bacteria</taxon>
        <taxon>Bacillati</taxon>
        <taxon>Chloroflexota</taxon>
        <taxon>Candidatus Thermofontia</taxon>
        <taxon>Phototrophicales</taxon>
        <taxon>Phototrophicaceae</taxon>
        <taxon>Phototrophicus</taxon>
    </lineage>
</organism>
<evidence type="ECO:0000256" key="8">
    <source>
        <dbReference type="ARBA" id="ARBA00022801"/>
    </source>
</evidence>
<feature type="domain" description="Uracil-DNA glycosylase-like" evidence="12">
    <location>
        <begin position="40"/>
        <end position="196"/>
    </location>
</feature>
<evidence type="ECO:0000259" key="12">
    <source>
        <dbReference type="SMART" id="SM00986"/>
    </source>
</evidence>
<dbReference type="Gene3D" id="3.40.470.10">
    <property type="entry name" value="Uracil-DNA glycosylase-like domain"/>
    <property type="match status" value="1"/>
</dbReference>
<sequence>MSDVVPGKTEQMRAIKDAIVNLKESPLYEYRTSHNYYPVIGQGSHDASIMFIGEAPGKNEAEQGRPFCGASGRLLDEMLDSINLKREDVYVTNIVKDRPPDNRDPRSEEIELYAPFLDQQIEIIQPEVIATLGRFSMVWILERFGSPKASQKISQLHGQLIPVKAGYGDVMVIPLFHPAAALYRQDQKETLMKDFQVLKEFI</sequence>
<evidence type="ECO:0000256" key="3">
    <source>
        <dbReference type="ARBA" id="ARBA00012030"/>
    </source>
</evidence>
<dbReference type="SUPFAM" id="SSF52141">
    <property type="entry name" value="Uracil-DNA glycosylase-like"/>
    <property type="match status" value="1"/>
</dbReference>
<dbReference type="RefSeq" id="WP_195172701.1">
    <property type="nucleotide sequence ID" value="NZ_CP062983.1"/>
</dbReference>
<reference evidence="13 14" key="1">
    <citation type="submission" date="2020-02" db="EMBL/GenBank/DDBJ databases">
        <authorList>
            <person name="Zheng R.K."/>
            <person name="Sun C.M."/>
        </authorList>
    </citation>
    <scope>NUCLEOTIDE SEQUENCE [LARGE SCALE GENOMIC DNA]</scope>
    <source>
        <strain evidence="14">rifampicinis</strain>
    </source>
</reference>
<name>A0A7S8EDB0_9CHLR</name>
<protein>
    <recommendedName>
        <fullName evidence="4">Type-4 uracil-DNA glycosylase</fullName>
        <ecNumber evidence="3">3.2.2.27</ecNumber>
    </recommendedName>
</protein>
<dbReference type="InterPro" id="IPR005122">
    <property type="entry name" value="Uracil-DNA_glycosylase-like"/>
</dbReference>
<accession>A0A7S8EDB0</accession>
<keyword evidence="9" id="KW-0408">Iron</keyword>
<dbReference type="KEGG" id="pmet:G4Y79_09750"/>
<dbReference type="CDD" id="cd10030">
    <property type="entry name" value="UDG-F4_TTUDGA_SPO1dp_like"/>
    <property type="match status" value="1"/>
</dbReference>
<evidence type="ECO:0000256" key="1">
    <source>
        <dbReference type="ARBA" id="ARBA00001400"/>
    </source>
</evidence>
<dbReference type="AlphaFoldDB" id="A0A7S8EDB0"/>
<evidence type="ECO:0000256" key="2">
    <source>
        <dbReference type="ARBA" id="ARBA00006521"/>
    </source>
</evidence>
<dbReference type="InterPro" id="IPR036895">
    <property type="entry name" value="Uracil-DNA_glycosylase-like_sf"/>
</dbReference>
<dbReference type="GO" id="GO:0004844">
    <property type="term" value="F:uracil DNA N-glycosylase activity"/>
    <property type="evidence" value="ECO:0007669"/>
    <property type="project" value="UniProtKB-EC"/>
</dbReference>
<evidence type="ECO:0000313" key="13">
    <source>
        <dbReference type="EMBL" id="QPC84638.1"/>
    </source>
</evidence>
<keyword evidence="14" id="KW-1185">Reference proteome</keyword>
<comment type="catalytic activity">
    <reaction evidence="1">
        <text>Hydrolyzes single-stranded DNA or mismatched double-stranded DNA and polynucleotides, releasing free uracil.</text>
        <dbReference type="EC" id="3.2.2.27"/>
    </reaction>
</comment>
<evidence type="ECO:0000256" key="11">
    <source>
        <dbReference type="ARBA" id="ARBA00023204"/>
    </source>
</evidence>
<dbReference type="Proteomes" id="UP000594468">
    <property type="component" value="Chromosome"/>
</dbReference>
<evidence type="ECO:0000256" key="4">
    <source>
        <dbReference type="ARBA" id="ARBA00019403"/>
    </source>
</evidence>
<dbReference type="InterPro" id="IPR051536">
    <property type="entry name" value="UDG_Type-4/5"/>
</dbReference>
<dbReference type="PANTHER" id="PTHR33693">
    <property type="entry name" value="TYPE-5 URACIL-DNA GLYCOSYLASE"/>
    <property type="match status" value="1"/>
</dbReference>
<dbReference type="Pfam" id="PF03167">
    <property type="entry name" value="UDG"/>
    <property type="match status" value="1"/>
</dbReference>
<evidence type="ECO:0000256" key="5">
    <source>
        <dbReference type="ARBA" id="ARBA00022485"/>
    </source>
</evidence>
<keyword evidence="10" id="KW-0411">Iron-sulfur</keyword>
<evidence type="ECO:0000256" key="9">
    <source>
        <dbReference type="ARBA" id="ARBA00023004"/>
    </source>
</evidence>
<dbReference type="GO" id="GO:0006281">
    <property type="term" value="P:DNA repair"/>
    <property type="evidence" value="ECO:0007669"/>
    <property type="project" value="UniProtKB-KW"/>
</dbReference>
<dbReference type="EMBL" id="CP062983">
    <property type="protein sequence ID" value="QPC84638.1"/>
    <property type="molecule type" value="Genomic_DNA"/>
</dbReference>
<dbReference type="EC" id="3.2.2.27" evidence="3"/>
<keyword evidence="6" id="KW-0479">Metal-binding</keyword>
<keyword evidence="8" id="KW-0378">Hydrolase</keyword>
<keyword evidence="5" id="KW-0004">4Fe-4S</keyword>
<dbReference type="NCBIfam" id="TIGR00758">
    <property type="entry name" value="UDG_fam4"/>
    <property type="match status" value="1"/>
</dbReference>